<dbReference type="PROSITE" id="PS51274">
    <property type="entry name" value="GATASE_COBBQ"/>
    <property type="match status" value="1"/>
</dbReference>
<dbReference type="Pfam" id="PF07685">
    <property type="entry name" value="GATase_3"/>
    <property type="match status" value="1"/>
</dbReference>
<evidence type="ECO:0000259" key="9">
    <source>
        <dbReference type="Pfam" id="PF07685"/>
    </source>
</evidence>
<feature type="domain" description="CobB/CobQ-like glutamine amidotransferase" evidence="9">
    <location>
        <begin position="247"/>
        <end position="434"/>
    </location>
</feature>
<feature type="active site" description="Nucleophile" evidence="7">
    <location>
        <position position="330"/>
    </location>
</feature>
<feature type="domain" description="CobQ/CobB/MinD/ParA nucleotide binding" evidence="8">
    <location>
        <begin position="9"/>
        <end position="190"/>
    </location>
</feature>
<comment type="similarity">
    <text evidence="7">Belongs to the CobB/CbiA family.</text>
</comment>
<dbReference type="Gene3D" id="3.40.50.300">
    <property type="entry name" value="P-loop containing nucleotide triphosphate hydrolases"/>
    <property type="match status" value="1"/>
</dbReference>
<feature type="site" description="Increases nucleophilicity of active site Cys" evidence="7">
    <location>
        <position position="428"/>
    </location>
</feature>
<evidence type="ECO:0000256" key="4">
    <source>
        <dbReference type="ARBA" id="ARBA00022840"/>
    </source>
</evidence>
<keyword evidence="7" id="KW-0169">Cobalamin biosynthesis</keyword>
<comment type="caution">
    <text evidence="10">The sequence shown here is derived from an EMBL/GenBank/DDBJ whole genome shotgun (WGS) entry which is preliminary data.</text>
</comment>
<accession>A0ABR7EIG7</accession>
<evidence type="ECO:0000256" key="7">
    <source>
        <dbReference type="HAMAP-Rule" id="MF_00027"/>
    </source>
</evidence>
<dbReference type="InterPro" id="IPR029062">
    <property type="entry name" value="Class_I_gatase-like"/>
</dbReference>
<proteinExistence type="inferred from homology"/>
<dbReference type="InterPro" id="IPR002586">
    <property type="entry name" value="CobQ/CobB/MinD/ParA_Nub-bd_dom"/>
</dbReference>
<dbReference type="NCBIfam" id="NF002204">
    <property type="entry name" value="PRK01077.1"/>
    <property type="match status" value="1"/>
</dbReference>
<dbReference type="EMBL" id="JACOON010000007">
    <property type="protein sequence ID" value="MBC5649176.1"/>
    <property type="molecule type" value="Genomic_DNA"/>
</dbReference>
<comment type="miscellaneous">
    <text evidence="7">The a and c carboxylates of cobyrinate are activated for nucleophilic attack via formation of a phosphorylated intermediate by ATP. CbiA catalyzes first the amidation of the c-carboxylate, and then that of the a-carboxylate.</text>
</comment>
<comment type="catalytic activity">
    <reaction evidence="7">
        <text>cob(II)yrinate + 2 L-glutamine + 2 ATP + 2 H2O = cob(II)yrinate a,c diamide + 2 L-glutamate + 2 ADP + 2 phosphate + 2 H(+)</text>
        <dbReference type="Rhea" id="RHEA:26289"/>
        <dbReference type="ChEBI" id="CHEBI:15377"/>
        <dbReference type="ChEBI" id="CHEBI:15378"/>
        <dbReference type="ChEBI" id="CHEBI:29985"/>
        <dbReference type="ChEBI" id="CHEBI:30616"/>
        <dbReference type="ChEBI" id="CHEBI:43474"/>
        <dbReference type="ChEBI" id="CHEBI:58359"/>
        <dbReference type="ChEBI" id="CHEBI:58537"/>
        <dbReference type="ChEBI" id="CHEBI:58894"/>
        <dbReference type="ChEBI" id="CHEBI:456216"/>
        <dbReference type="EC" id="6.3.5.11"/>
    </reaction>
</comment>
<dbReference type="CDD" id="cd03130">
    <property type="entry name" value="GATase1_CobB"/>
    <property type="match status" value="1"/>
</dbReference>
<name>A0ABR7EIG7_9FIRM</name>
<keyword evidence="11" id="KW-1185">Reference proteome</keyword>
<comment type="pathway">
    <text evidence="7">Cofactor biosynthesis; adenosylcobalamin biosynthesis; cob(II)yrinate a,c-diamide from sirohydrochlorin (anaerobic route): step 10/10.</text>
</comment>
<evidence type="ECO:0000313" key="10">
    <source>
        <dbReference type="EMBL" id="MBC5649176.1"/>
    </source>
</evidence>
<keyword evidence="6 7" id="KW-0315">Glutamine amidotransferase</keyword>
<dbReference type="Pfam" id="PF01656">
    <property type="entry name" value="CbiA"/>
    <property type="match status" value="1"/>
</dbReference>
<dbReference type="HAMAP" id="MF_00027">
    <property type="entry name" value="CobB_CbiA"/>
    <property type="match status" value="1"/>
</dbReference>
<keyword evidence="4 7" id="KW-0067">ATP-binding</keyword>
<reference evidence="10 11" key="1">
    <citation type="submission" date="2020-08" db="EMBL/GenBank/DDBJ databases">
        <title>Genome public.</title>
        <authorList>
            <person name="Liu C."/>
            <person name="Sun Q."/>
        </authorList>
    </citation>
    <scope>NUCLEOTIDE SEQUENCE [LARGE SCALE GENOMIC DNA]</scope>
    <source>
        <strain evidence="10 11">NSJ-35</strain>
    </source>
</reference>
<comment type="function">
    <text evidence="7">Catalyzes the ATP-dependent amidation of the two carboxylate groups at positions a and c of cobyrinate, using either L-glutamine or ammonia as the nitrogen source.</text>
</comment>
<evidence type="ECO:0000256" key="6">
    <source>
        <dbReference type="ARBA" id="ARBA00022962"/>
    </source>
</evidence>
<comment type="domain">
    <text evidence="7">Comprises of two domains. The C-terminal domain contains the binding site for glutamine and catalyzes the hydrolysis of this substrate to glutamate and ammonia. The N-terminal domain is anticipated to bind ATP and cobyrinate and catalyzes the ultimate synthesis of the diamide product. The ammonia produced via the glutaminase domain is probably translocated to the adjacent domain via a molecular tunnel, where it reacts with an activated intermediate.</text>
</comment>
<dbReference type="PANTHER" id="PTHR43873">
    <property type="entry name" value="COBYRINATE A,C-DIAMIDE SYNTHASE"/>
    <property type="match status" value="1"/>
</dbReference>
<evidence type="ECO:0000256" key="3">
    <source>
        <dbReference type="ARBA" id="ARBA00022741"/>
    </source>
</evidence>
<evidence type="ECO:0000313" key="11">
    <source>
        <dbReference type="Proteomes" id="UP000606889"/>
    </source>
</evidence>
<keyword evidence="3 7" id="KW-0547">Nucleotide-binding</keyword>
<dbReference type="InterPro" id="IPR011698">
    <property type="entry name" value="GATase_3"/>
</dbReference>
<evidence type="ECO:0000256" key="1">
    <source>
        <dbReference type="ARBA" id="ARBA00001946"/>
    </source>
</evidence>
<dbReference type="RefSeq" id="WP_186858625.1">
    <property type="nucleotide sequence ID" value="NZ_JACOON010000007.1"/>
</dbReference>
<keyword evidence="5 7" id="KW-0460">Magnesium</keyword>
<evidence type="ECO:0000259" key="8">
    <source>
        <dbReference type="Pfam" id="PF01656"/>
    </source>
</evidence>
<sequence>MLRIPRLQIVGTHSGCGKTTVVCGILSALHNRNLKLSSLKCGPDYIDPMFHEKMIGTHSGNLDVFMNGEENILSLLERQAAGSDFTVIEGVMGMYDGIAFGSSRGSSNHISLLTKTPQILVVNVRGMSTSAEALVKGYLSYEDNHIRGVILNNCTKASYFKYKEMLEETLPINVFGFFPPDNRISLESRHLGLITAAETANAEEKIRLMGRIAEECLDIDGLLELGKDAEDLEPVKTRKPECKYEVKIAVARDRAFCFIYNENIDILKRYGAKILYFSPTSDKNVPEEADALMLFGGYPEEYAKELAENKAMKRSVRSFVKTGKPVYAECGGFMYLTERLKDRMGKEFEMCGAISGDSYMTSGLKRFGYLSLTAQKDNLLCKKGETLNAHEFHYSDSTNNGNGFIAEKQGKRWACILCEGNLFAGYPHLHFGAHPEYLENLIKQAMETKQNGIE</sequence>
<dbReference type="SUPFAM" id="SSF52540">
    <property type="entry name" value="P-loop containing nucleoside triphosphate hydrolases"/>
    <property type="match status" value="1"/>
</dbReference>
<dbReference type="InterPro" id="IPR027417">
    <property type="entry name" value="P-loop_NTPase"/>
</dbReference>
<dbReference type="NCBIfam" id="TIGR00379">
    <property type="entry name" value="cobB"/>
    <property type="match status" value="1"/>
</dbReference>
<dbReference type="Proteomes" id="UP000606889">
    <property type="component" value="Unassembled WGS sequence"/>
</dbReference>
<comment type="cofactor">
    <cofactor evidence="1 7">
        <name>Mg(2+)</name>
        <dbReference type="ChEBI" id="CHEBI:18420"/>
    </cofactor>
</comment>
<dbReference type="EC" id="6.3.5.11" evidence="7"/>
<evidence type="ECO:0000256" key="5">
    <source>
        <dbReference type="ARBA" id="ARBA00022842"/>
    </source>
</evidence>
<dbReference type="SUPFAM" id="SSF52317">
    <property type="entry name" value="Class I glutamine amidotransferase-like"/>
    <property type="match status" value="1"/>
</dbReference>
<dbReference type="PANTHER" id="PTHR43873:SF1">
    <property type="entry name" value="COBYRINATE A,C-DIAMIDE SYNTHASE"/>
    <property type="match status" value="1"/>
</dbReference>
<organism evidence="10 11">
    <name type="scientific">Christensenella tenuis</name>
    <dbReference type="NCBI Taxonomy" id="2763033"/>
    <lineage>
        <taxon>Bacteria</taxon>
        <taxon>Bacillati</taxon>
        <taxon>Bacillota</taxon>
        <taxon>Clostridia</taxon>
        <taxon>Christensenellales</taxon>
        <taxon>Christensenellaceae</taxon>
        <taxon>Christensenella</taxon>
    </lineage>
</organism>
<dbReference type="Gene3D" id="3.40.50.880">
    <property type="match status" value="1"/>
</dbReference>
<gene>
    <name evidence="7" type="primary">cbiA</name>
    <name evidence="10" type="ORF">H8S18_12580</name>
</gene>
<evidence type="ECO:0000256" key="2">
    <source>
        <dbReference type="ARBA" id="ARBA00022598"/>
    </source>
</evidence>
<dbReference type="InterPro" id="IPR004484">
    <property type="entry name" value="CbiA/CobB_synth"/>
</dbReference>
<protein>
    <recommendedName>
        <fullName evidence="7">Cobyrinate a,c-diamide synthase</fullName>
        <ecNumber evidence="7">6.3.5.11</ecNumber>
    </recommendedName>
    <alternativeName>
        <fullName evidence="7">Cobyrinic acid a,c-diamide synthetase</fullName>
    </alternativeName>
</protein>
<keyword evidence="2 7" id="KW-0436">Ligase</keyword>